<dbReference type="PANTHER" id="PTHR30346">
    <property type="entry name" value="TRANSCRIPTIONAL DUAL REGULATOR HCAR-RELATED"/>
    <property type="match status" value="1"/>
</dbReference>
<dbReference type="InterPro" id="IPR000847">
    <property type="entry name" value="LysR_HTH_N"/>
</dbReference>
<sequence length="299" mass="33469">MFDLDTFLMVANELSFSRAAVRLGISQPTVTRTIRRLEHLFSADLVERHSHGIQLTYAGEAVRQSAHLISQEMVDLSYLLDRINKRHIGTLKIGFFISLNSEYILPVLTRLFEHPELRISLMEAPLHRQISALRQKRIDVALIPMPLKAFDLSVNYEDLWKEHLSVVLPKEHGISVTNDISWEDLTGTQVILRTDGGDQWSADYVRALAQKAGHHLHSVEVSVSRESIVALVRAGLGAGVMSEFSAASFNTGDLSVLPLSGPFSEIQIVAAWLPENANPMVRLLLEEITQIMPARHTKP</sequence>
<evidence type="ECO:0000259" key="5">
    <source>
        <dbReference type="PROSITE" id="PS50931"/>
    </source>
</evidence>
<organism evidence="6 7">
    <name type="scientific">Nguyenibacter vanlangensis</name>
    <dbReference type="NCBI Taxonomy" id="1216886"/>
    <lineage>
        <taxon>Bacteria</taxon>
        <taxon>Pseudomonadati</taxon>
        <taxon>Pseudomonadota</taxon>
        <taxon>Alphaproteobacteria</taxon>
        <taxon>Acetobacterales</taxon>
        <taxon>Acetobacteraceae</taxon>
        <taxon>Nguyenibacter</taxon>
    </lineage>
</organism>
<dbReference type="Proteomes" id="UP001449795">
    <property type="component" value="Chromosome"/>
</dbReference>
<keyword evidence="3" id="KW-0238">DNA-binding</keyword>
<gene>
    <name evidence="6" type="ORF">AAC691_08735</name>
</gene>
<keyword evidence="7" id="KW-1185">Reference proteome</keyword>
<dbReference type="RefSeq" id="WP_342629744.1">
    <property type="nucleotide sequence ID" value="NZ_CP152276.1"/>
</dbReference>
<dbReference type="EMBL" id="CP152276">
    <property type="protein sequence ID" value="XAE44492.1"/>
    <property type="molecule type" value="Genomic_DNA"/>
</dbReference>
<dbReference type="SUPFAM" id="SSF53850">
    <property type="entry name" value="Periplasmic binding protein-like II"/>
    <property type="match status" value="1"/>
</dbReference>
<dbReference type="PROSITE" id="PS50931">
    <property type="entry name" value="HTH_LYSR"/>
    <property type="match status" value="1"/>
</dbReference>
<evidence type="ECO:0000256" key="2">
    <source>
        <dbReference type="ARBA" id="ARBA00023015"/>
    </source>
</evidence>
<name>A0ABZ3D9P1_9PROT</name>
<dbReference type="InterPro" id="IPR036388">
    <property type="entry name" value="WH-like_DNA-bd_sf"/>
</dbReference>
<dbReference type="Pfam" id="PF03466">
    <property type="entry name" value="LysR_substrate"/>
    <property type="match status" value="1"/>
</dbReference>
<keyword evidence="2" id="KW-0805">Transcription regulation</keyword>
<dbReference type="Gene3D" id="3.40.190.10">
    <property type="entry name" value="Periplasmic binding protein-like II"/>
    <property type="match status" value="2"/>
</dbReference>
<evidence type="ECO:0000313" key="6">
    <source>
        <dbReference type="EMBL" id="XAE44492.1"/>
    </source>
</evidence>
<accession>A0ABZ3D9P1</accession>
<comment type="similarity">
    <text evidence="1">Belongs to the LysR transcriptional regulatory family.</text>
</comment>
<keyword evidence="4" id="KW-0804">Transcription</keyword>
<feature type="domain" description="HTH lysR-type" evidence="5">
    <location>
        <begin position="1"/>
        <end position="56"/>
    </location>
</feature>
<dbReference type="PRINTS" id="PR00039">
    <property type="entry name" value="HTHLYSR"/>
</dbReference>
<evidence type="ECO:0000256" key="4">
    <source>
        <dbReference type="ARBA" id="ARBA00023163"/>
    </source>
</evidence>
<dbReference type="Gene3D" id="1.10.10.10">
    <property type="entry name" value="Winged helix-like DNA-binding domain superfamily/Winged helix DNA-binding domain"/>
    <property type="match status" value="1"/>
</dbReference>
<dbReference type="InterPro" id="IPR036390">
    <property type="entry name" value="WH_DNA-bd_sf"/>
</dbReference>
<dbReference type="InterPro" id="IPR005119">
    <property type="entry name" value="LysR_subst-bd"/>
</dbReference>
<dbReference type="PANTHER" id="PTHR30346:SF0">
    <property type="entry name" value="HCA OPERON TRANSCRIPTIONAL ACTIVATOR HCAR"/>
    <property type="match status" value="1"/>
</dbReference>
<dbReference type="CDD" id="cd08414">
    <property type="entry name" value="PBP2_LTTR_aromatics_like"/>
    <property type="match status" value="1"/>
</dbReference>
<evidence type="ECO:0000256" key="3">
    <source>
        <dbReference type="ARBA" id="ARBA00023125"/>
    </source>
</evidence>
<evidence type="ECO:0000313" key="7">
    <source>
        <dbReference type="Proteomes" id="UP001449795"/>
    </source>
</evidence>
<dbReference type="Pfam" id="PF00126">
    <property type="entry name" value="HTH_1"/>
    <property type="match status" value="1"/>
</dbReference>
<evidence type="ECO:0000256" key="1">
    <source>
        <dbReference type="ARBA" id="ARBA00009437"/>
    </source>
</evidence>
<proteinExistence type="inferred from homology"/>
<protein>
    <submittedName>
        <fullName evidence="6">LysR family transcriptional regulator</fullName>
    </submittedName>
</protein>
<reference evidence="6 7" key="1">
    <citation type="submission" date="2024-04" db="EMBL/GenBank/DDBJ databases">
        <title>Complete genome sequence of Nguyenibacter vanlangesis HBCM-1154, a strain capable of nitrogen fixation, IAA production, and phosphorus solubilization isolated from sugarcane soil.</title>
        <authorList>
            <person name="MY HANH P."/>
        </authorList>
    </citation>
    <scope>NUCLEOTIDE SEQUENCE [LARGE SCALE GENOMIC DNA]</scope>
    <source>
        <strain evidence="6 7">HBCM 1154</strain>
    </source>
</reference>
<dbReference type="SUPFAM" id="SSF46785">
    <property type="entry name" value="Winged helix' DNA-binding domain"/>
    <property type="match status" value="1"/>
</dbReference>